<feature type="transmembrane region" description="Helical" evidence="8">
    <location>
        <begin position="7"/>
        <end position="27"/>
    </location>
</feature>
<dbReference type="InterPro" id="IPR000522">
    <property type="entry name" value="ABC_transptr_permease_BtuC"/>
</dbReference>
<dbReference type="EMBL" id="CAJHOF010000007">
    <property type="protein sequence ID" value="CAD7288325.1"/>
    <property type="molecule type" value="Genomic_DNA"/>
</dbReference>
<dbReference type="PANTHER" id="PTHR30472">
    <property type="entry name" value="FERRIC ENTEROBACTIN TRANSPORT SYSTEM PERMEASE PROTEIN"/>
    <property type="match status" value="1"/>
</dbReference>
<gene>
    <name evidence="9" type="ORF">LMG7974_00948</name>
</gene>
<accession>A0ABM8Q601</accession>
<dbReference type="SUPFAM" id="SSF81345">
    <property type="entry name" value="ABC transporter involved in vitamin B12 uptake, BtuC"/>
    <property type="match status" value="1"/>
</dbReference>
<organism evidence="9 10">
    <name type="scientific">Campylobacter majalis</name>
    <dbReference type="NCBI Taxonomy" id="2790656"/>
    <lineage>
        <taxon>Bacteria</taxon>
        <taxon>Pseudomonadati</taxon>
        <taxon>Campylobacterota</taxon>
        <taxon>Epsilonproteobacteria</taxon>
        <taxon>Campylobacterales</taxon>
        <taxon>Campylobacteraceae</taxon>
        <taxon>Campylobacter</taxon>
    </lineage>
</organism>
<feature type="transmembrane region" description="Helical" evidence="8">
    <location>
        <begin position="119"/>
        <end position="141"/>
    </location>
</feature>
<feature type="transmembrane region" description="Helical" evidence="8">
    <location>
        <begin position="197"/>
        <end position="220"/>
    </location>
</feature>
<evidence type="ECO:0000256" key="7">
    <source>
        <dbReference type="ARBA" id="ARBA00023136"/>
    </source>
</evidence>
<protein>
    <submittedName>
        <fullName evidence="9">ABC transporter permease protein</fullName>
    </submittedName>
</protein>
<comment type="caution">
    <text evidence="9">The sequence shown here is derived from an EMBL/GenBank/DDBJ whole genome shotgun (WGS) entry which is preliminary data.</text>
</comment>
<dbReference type="Proteomes" id="UP000789803">
    <property type="component" value="Unassembled WGS sequence"/>
</dbReference>
<keyword evidence="7 8" id="KW-0472">Membrane</keyword>
<comment type="similarity">
    <text evidence="2">Belongs to the binding-protein-dependent transport system permease family. FecCD subfamily.</text>
</comment>
<keyword evidence="6 8" id="KW-1133">Transmembrane helix</keyword>
<keyword evidence="3" id="KW-0813">Transport</keyword>
<dbReference type="InterPro" id="IPR037294">
    <property type="entry name" value="ABC_BtuC-like"/>
</dbReference>
<feature type="transmembrane region" description="Helical" evidence="8">
    <location>
        <begin position="63"/>
        <end position="83"/>
    </location>
</feature>
<evidence type="ECO:0000313" key="9">
    <source>
        <dbReference type="EMBL" id="CAD7288325.1"/>
    </source>
</evidence>
<feature type="transmembrane region" description="Helical" evidence="8">
    <location>
        <begin position="148"/>
        <end position="169"/>
    </location>
</feature>
<keyword evidence="5 8" id="KW-0812">Transmembrane</keyword>
<dbReference type="Pfam" id="PF01032">
    <property type="entry name" value="FecCD"/>
    <property type="match status" value="1"/>
</dbReference>
<name>A0ABM8Q601_9BACT</name>
<evidence type="ECO:0000256" key="6">
    <source>
        <dbReference type="ARBA" id="ARBA00022989"/>
    </source>
</evidence>
<sequence length="338" mass="36319">MQNKNTFAFFVLLSLCFGLIIFSLFIGKYSLSASEYLSYFNALIKGDVSRHLDIHTVFFELRFPRVLACVIIGAALSISGSAYQAMFVNPLVSPSILGVLSGAGFGAALGMFFGLTPFYVGLSTFVFGVVAVCVSLGFVIVFNSGKGIILLVLGGIISSSFFTSLLSILKYAADPNDTLPNITYFLMGSLSFASAKAVFWAALPMLFGIVMLCFCFKGLNALSLGEEEAKSLGIDAMRFKIFVIILATFISALSVSMAGVIGWIGLIVPHITRFLFSSDNKIVLPFSALIGAMFLLVCDDLSRILFEYEIPIGIITSLIGIPVFVAILFRVKGGFGAN</sequence>
<dbReference type="CDD" id="cd06550">
    <property type="entry name" value="TM_ABC_iron-siderophores_like"/>
    <property type="match status" value="1"/>
</dbReference>
<feature type="transmembrane region" description="Helical" evidence="8">
    <location>
        <begin position="241"/>
        <end position="268"/>
    </location>
</feature>
<evidence type="ECO:0000256" key="2">
    <source>
        <dbReference type="ARBA" id="ARBA00007935"/>
    </source>
</evidence>
<dbReference type="PANTHER" id="PTHR30472:SF70">
    <property type="entry name" value="MOLYBDATE IMPORT SYSTEM PERMEASE PROTEIN MOLB"/>
    <property type="match status" value="1"/>
</dbReference>
<dbReference type="Gene3D" id="1.10.3470.10">
    <property type="entry name" value="ABC transporter involved in vitamin B12 uptake, BtuC"/>
    <property type="match status" value="1"/>
</dbReference>
<dbReference type="RefSeq" id="WP_229932749.1">
    <property type="nucleotide sequence ID" value="NZ_CAJHOF010000007.1"/>
</dbReference>
<evidence type="ECO:0000256" key="5">
    <source>
        <dbReference type="ARBA" id="ARBA00022692"/>
    </source>
</evidence>
<reference evidence="9 10" key="1">
    <citation type="submission" date="2020-11" db="EMBL/GenBank/DDBJ databases">
        <authorList>
            <person name="Peeters C."/>
        </authorList>
    </citation>
    <scope>NUCLEOTIDE SEQUENCE [LARGE SCALE GENOMIC DNA]</scope>
    <source>
        <strain evidence="9 10">LMG 7974</strain>
    </source>
</reference>
<evidence type="ECO:0000256" key="1">
    <source>
        <dbReference type="ARBA" id="ARBA00004651"/>
    </source>
</evidence>
<evidence type="ECO:0000256" key="8">
    <source>
        <dbReference type="SAM" id="Phobius"/>
    </source>
</evidence>
<comment type="subcellular location">
    <subcellularLocation>
        <location evidence="1">Cell membrane</location>
        <topology evidence="1">Multi-pass membrane protein</topology>
    </subcellularLocation>
</comment>
<feature type="transmembrane region" description="Helical" evidence="8">
    <location>
        <begin position="280"/>
        <end position="298"/>
    </location>
</feature>
<feature type="transmembrane region" description="Helical" evidence="8">
    <location>
        <begin position="95"/>
        <end position="113"/>
    </location>
</feature>
<keyword evidence="10" id="KW-1185">Reference proteome</keyword>
<feature type="transmembrane region" description="Helical" evidence="8">
    <location>
        <begin position="310"/>
        <end position="329"/>
    </location>
</feature>
<evidence type="ECO:0000256" key="4">
    <source>
        <dbReference type="ARBA" id="ARBA00022475"/>
    </source>
</evidence>
<evidence type="ECO:0000256" key="3">
    <source>
        <dbReference type="ARBA" id="ARBA00022448"/>
    </source>
</evidence>
<keyword evidence="4" id="KW-1003">Cell membrane</keyword>
<evidence type="ECO:0000313" key="10">
    <source>
        <dbReference type="Proteomes" id="UP000789803"/>
    </source>
</evidence>
<proteinExistence type="inferred from homology"/>